<evidence type="ECO:0000313" key="2">
    <source>
        <dbReference type="EMBL" id="GAF96451.1"/>
    </source>
</evidence>
<dbReference type="AlphaFoldDB" id="X0UAW2"/>
<feature type="compositionally biased region" description="Basic and acidic residues" evidence="1">
    <location>
        <begin position="27"/>
        <end position="49"/>
    </location>
</feature>
<feature type="compositionally biased region" description="Polar residues" evidence="1">
    <location>
        <begin position="1"/>
        <end position="19"/>
    </location>
</feature>
<dbReference type="EMBL" id="BARS01017308">
    <property type="protein sequence ID" value="GAF96451.1"/>
    <property type="molecule type" value="Genomic_DNA"/>
</dbReference>
<gene>
    <name evidence="2" type="ORF">S01H1_28327</name>
</gene>
<reference evidence="2" key="1">
    <citation type="journal article" date="2014" name="Front. Microbiol.">
        <title>High frequency of phylogenetically diverse reductive dehalogenase-homologous genes in deep subseafloor sedimentary metagenomes.</title>
        <authorList>
            <person name="Kawai M."/>
            <person name="Futagami T."/>
            <person name="Toyoda A."/>
            <person name="Takaki Y."/>
            <person name="Nishi S."/>
            <person name="Hori S."/>
            <person name="Arai W."/>
            <person name="Tsubouchi T."/>
            <person name="Morono Y."/>
            <person name="Uchiyama I."/>
            <person name="Ito T."/>
            <person name="Fujiyama A."/>
            <person name="Inagaki F."/>
            <person name="Takami H."/>
        </authorList>
    </citation>
    <scope>NUCLEOTIDE SEQUENCE</scope>
    <source>
        <strain evidence="2">Expedition CK06-06</strain>
    </source>
</reference>
<name>X0UAW2_9ZZZZ</name>
<feature type="region of interest" description="Disordered" evidence="1">
    <location>
        <begin position="1"/>
        <end position="49"/>
    </location>
</feature>
<proteinExistence type="predicted"/>
<organism evidence="2">
    <name type="scientific">marine sediment metagenome</name>
    <dbReference type="NCBI Taxonomy" id="412755"/>
    <lineage>
        <taxon>unclassified sequences</taxon>
        <taxon>metagenomes</taxon>
        <taxon>ecological metagenomes</taxon>
    </lineage>
</organism>
<protein>
    <submittedName>
        <fullName evidence="2">Uncharacterized protein</fullName>
    </submittedName>
</protein>
<evidence type="ECO:0000256" key="1">
    <source>
        <dbReference type="SAM" id="MobiDB-lite"/>
    </source>
</evidence>
<accession>X0UAW2</accession>
<sequence>MPLTNNNEIGDSNINSPDLQNDGEEISVERDSLKDDVREELGRSEDITRESTDLCQENVELGAPTSLREEMLEELERLRRIMNGGEDELDEKFLNNLTAEEKEILDNFVDFFSTCPICNQENHTFYLRRFYFSTNAELIRLKERLLELMKDSSEYDGNYYNKIVIGIPCCDCFKQIF</sequence>
<comment type="caution">
    <text evidence="2">The sequence shown here is derived from an EMBL/GenBank/DDBJ whole genome shotgun (WGS) entry which is preliminary data.</text>
</comment>